<keyword evidence="3" id="KW-1185">Reference proteome</keyword>
<organism evidence="2 3">
    <name type="scientific">Noviherbaspirillum album</name>
    <dbReference type="NCBI Taxonomy" id="3080276"/>
    <lineage>
        <taxon>Bacteria</taxon>
        <taxon>Pseudomonadati</taxon>
        <taxon>Pseudomonadota</taxon>
        <taxon>Betaproteobacteria</taxon>
        <taxon>Burkholderiales</taxon>
        <taxon>Oxalobacteraceae</taxon>
        <taxon>Noviherbaspirillum</taxon>
    </lineage>
</organism>
<dbReference type="RefSeq" id="WP_326506311.1">
    <property type="nucleotide sequence ID" value="NZ_JAWIIV010000007.1"/>
</dbReference>
<name>A0ABU6J7G7_9BURK</name>
<evidence type="ECO:0000313" key="3">
    <source>
        <dbReference type="Proteomes" id="UP001352263"/>
    </source>
</evidence>
<dbReference type="EMBL" id="JAWIIV010000007">
    <property type="protein sequence ID" value="MEC4719597.1"/>
    <property type="molecule type" value="Genomic_DNA"/>
</dbReference>
<keyword evidence="1" id="KW-0472">Membrane</keyword>
<protein>
    <submittedName>
        <fullName evidence="2">Uncharacterized protein</fullName>
    </submittedName>
</protein>
<keyword evidence="1" id="KW-1133">Transmembrane helix</keyword>
<accession>A0ABU6J7G7</accession>
<feature type="transmembrane region" description="Helical" evidence="1">
    <location>
        <begin position="21"/>
        <end position="41"/>
    </location>
</feature>
<evidence type="ECO:0000313" key="2">
    <source>
        <dbReference type="EMBL" id="MEC4719597.1"/>
    </source>
</evidence>
<proteinExistence type="predicted"/>
<gene>
    <name evidence="2" type="ORF">RY831_10585</name>
</gene>
<keyword evidence="1" id="KW-0812">Transmembrane</keyword>
<evidence type="ECO:0000256" key="1">
    <source>
        <dbReference type="SAM" id="Phobius"/>
    </source>
</evidence>
<sequence>MGKSLHNRIRLKSRASYLNLANVRRTAFGVSASIALLVLAVKKLR</sequence>
<comment type="caution">
    <text evidence="2">The sequence shown here is derived from an EMBL/GenBank/DDBJ whole genome shotgun (WGS) entry which is preliminary data.</text>
</comment>
<dbReference type="Proteomes" id="UP001352263">
    <property type="component" value="Unassembled WGS sequence"/>
</dbReference>
<reference evidence="2 3" key="1">
    <citation type="submission" date="2023-10" db="EMBL/GenBank/DDBJ databases">
        <title>Noviherbaspirillum sp. CPCC 100848 genome assembly.</title>
        <authorList>
            <person name="Li X.Y."/>
            <person name="Fang X.M."/>
        </authorList>
    </citation>
    <scope>NUCLEOTIDE SEQUENCE [LARGE SCALE GENOMIC DNA]</scope>
    <source>
        <strain evidence="2 3">CPCC 100848</strain>
    </source>
</reference>